<dbReference type="GO" id="GO:0006450">
    <property type="term" value="P:regulation of translational fidelity"/>
    <property type="evidence" value="ECO:0007669"/>
    <property type="project" value="TreeGrafter"/>
</dbReference>
<dbReference type="GO" id="GO:0005737">
    <property type="term" value="C:cytoplasm"/>
    <property type="evidence" value="ECO:0007669"/>
    <property type="project" value="UniProtKB-SubCell"/>
</dbReference>
<sequence>MRDAVEYALSGKCIVYPTTTQPALGCLPEPAALDTLYELKQRPADMPVSIGVTSLEQAAALVEVPPDVHSILADFPEGSLTVVLRAHKTLDARLGGDNVAIRVVAHPVAKELLAITGPLTATSANRSGEVPVSDCDKAAQLLSASGEGGIGSISGTCSGEMPSTLIAWYSVYGSTELSDAEVLREGIVSKEEILIWLRRRI</sequence>
<gene>
    <name evidence="13" type="ORF">METZ01_LOCUS61699</name>
</gene>
<comment type="subcellular location">
    <subcellularLocation>
        <location evidence="1">Cytoplasm</location>
    </subcellularLocation>
</comment>
<dbReference type="EMBL" id="UINC01003737">
    <property type="protein sequence ID" value="SVA08845.1"/>
    <property type="molecule type" value="Genomic_DNA"/>
</dbReference>
<keyword evidence="7" id="KW-0548">Nucleotidyltransferase</keyword>
<feature type="domain" description="YrdC-like" evidence="12">
    <location>
        <begin position="1"/>
        <end position="188"/>
    </location>
</feature>
<proteinExistence type="inferred from homology"/>
<reference evidence="13" key="1">
    <citation type="submission" date="2018-05" db="EMBL/GenBank/DDBJ databases">
        <authorList>
            <person name="Lanie J.A."/>
            <person name="Ng W.-L."/>
            <person name="Kazmierczak K.M."/>
            <person name="Andrzejewski T.M."/>
            <person name="Davidsen T.M."/>
            <person name="Wayne K.J."/>
            <person name="Tettelin H."/>
            <person name="Glass J.I."/>
            <person name="Rusch D."/>
            <person name="Podicherti R."/>
            <person name="Tsui H.-C.T."/>
            <person name="Winkler M.E."/>
        </authorList>
    </citation>
    <scope>NUCLEOTIDE SEQUENCE</scope>
</reference>
<dbReference type="PANTHER" id="PTHR17490:SF16">
    <property type="entry name" value="THREONYLCARBAMOYL-AMP SYNTHASE"/>
    <property type="match status" value="1"/>
</dbReference>
<dbReference type="PANTHER" id="PTHR17490">
    <property type="entry name" value="SUA5"/>
    <property type="match status" value="1"/>
</dbReference>
<dbReference type="EC" id="2.7.7.87" evidence="3"/>
<dbReference type="PROSITE" id="PS51163">
    <property type="entry name" value="YRDC"/>
    <property type="match status" value="1"/>
</dbReference>
<dbReference type="Pfam" id="PF01300">
    <property type="entry name" value="Sua5_yciO_yrdC"/>
    <property type="match status" value="1"/>
</dbReference>
<evidence type="ECO:0000256" key="1">
    <source>
        <dbReference type="ARBA" id="ARBA00004496"/>
    </source>
</evidence>
<evidence type="ECO:0000256" key="10">
    <source>
        <dbReference type="ARBA" id="ARBA00029774"/>
    </source>
</evidence>
<organism evidence="13">
    <name type="scientific">marine metagenome</name>
    <dbReference type="NCBI Taxonomy" id="408172"/>
    <lineage>
        <taxon>unclassified sequences</taxon>
        <taxon>metagenomes</taxon>
        <taxon>ecological metagenomes</taxon>
    </lineage>
</organism>
<evidence type="ECO:0000259" key="12">
    <source>
        <dbReference type="PROSITE" id="PS51163"/>
    </source>
</evidence>
<dbReference type="AlphaFoldDB" id="A0A381SXT9"/>
<dbReference type="GO" id="GO:0000049">
    <property type="term" value="F:tRNA binding"/>
    <property type="evidence" value="ECO:0007669"/>
    <property type="project" value="TreeGrafter"/>
</dbReference>
<comment type="similarity">
    <text evidence="2">Belongs to the SUA5 family.</text>
</comment>
<name>A0A381SXT9_9ZZZZ</name>
<evidence type="ECO:0000313" key="13">
    <source>
        <dbReference type="EMBL" id="SVA08845.1"/>
    </source>
</evidence>
<keyword evidence="6" id="KW-0819">tRNA processing</keyword>
<comment type="catalytic activity">
    <reaction evidence="11">
        <text>L-threonine + hydrogencarbonate + ATP = L-threonylcarbamoyladenylate + diphosphate + H2O</text>
        <dbReference type="Rhea" id="RHEA:36407"/>
        <dbReference type="ChEBI" id="CHEBI:15377"/>
        <dbReference type="ChEBI" id="CHEBI:17544"/>
        <dbReference type="ChEBI" id="CHEBI:30616"/>
        <dbReference type="ChEBI" id="CHEBI:33019"/>
        <dbReference type="ChEBI" id="CHEBI:57926"/>
        <dbReference type="ChEBI" id="CHEBI:73682"/>
        <dbReference type="EC" id="2.7.7.87"/>
    </reaction>
</comment>
<evidence type="ECO:0000256" key="3">
    <source>
        <dbReference type="ARBA" id="ARBA00012584"/>
    </source>
</evidence>
<dbReference type="SUPFAM" id="SSF55821">
    <property type="entry name" value="YrdC/RibB"/>
    <property type="match status" value="1"/>
</dbReference>
<evidence type="ECO:0000256" key="9">
    <source>
        <dbReference type="ARBA" id="ARBA00022840"/>
    </source>
</evidence>
<keyword evidence="4" id="KW-0963">Cytoplasm</keyword>
<protein>
    <recommendedName>
        <fullName evidence="10">L-threonylcarbamoyladenylate synthase</fullName>
        <ecNumber evidence="3">2.7.7.87</ecNumber>
    </recommendedName>
    <alternativeName>
        <fullName evidence="10">L-threonylcarbamoyladenylate synthase</fullName>
    </alternativeName>
</protein>
<evidence type="ECO:0000256" key="5">
    <source>
        <dbReference type="ARBA" id="ARBA00022679"/>
    </source>
</evidence>
<dbReference type="GO" id="GO:0003725">
    <property type="term" value="F:double-stranded RNA binding"/>
    <property type="evidence" value="ECO:0007669"/>
    <property type="project" value="InterPro"/>
</dbReference>
<accession>A0A381SXT9</accession>
<dbReference type="InterPro" id="IPR017945">
    <property type="entry name" value="DHBP_synth_RibB-like_a/b_dom"/>
</dbReference>
<evidence type="ECO:0000256" key="7">
    <source>
        <dbReference type="ARBA" id="ARBA00022695"/>
    </source>
</evidence>
<evidence type="ECO:0000256" key="11">
    <source>
        <dbReference type="ARBA" id="ARBA00048366"/>
    </source>
</evidence>
<dbReference type="GO" id="GO:0005524">
    <property type="term" value="F:ATP binding"/>
    <property type="evidence" value="ECO:0007669"/>
    <property type="project" value="UniProtKB-KW"/>
</dbReference>
<dbReference type="GO" id="GO:0008033">
    <property type="term" value="P:tRNA processing"/>
    <property type="evidence" value="ECO:0007669"/>
    <property type="project" value="UniProtKB-KW"/>
</dbReference>
<dbReference type="InterPro" id="IPR050156">
    <property type="entry name" value="TC-AMP_synthase_SUA5"/>
</dbReference>
<dbReference type="GO" id="GO:0061710">
    <property type="term" value="F:L-threonylcarbamoyladenylate synthase"/>
    <property type="evidence" value="ECO:0007669"/>
    <property type="project" value="UniProtKB-EC"/>
</dbReference>
<evidence type="ECO:0000256" key="6">
    <source>
        <dbReference type="ARBA" id="ARBA00022694"/>
    </source>
</evidence>
<evidence type="ECO:0000256" key="8">
    <source>
        <dbReference type="ARBA" id="ARBA00022741"/>
    </source>
</evidence>
<keyword evidence="9" id="KW-0067">ATP-binding</keyword>
<dbReference type="Gene3D" id="3.90.870.10">
    <property type="entry name" value="DHBP synthase"/>
    <property type="match status" value="1"/>
</dbReference>
<dbReference type="InterPro" id="IPR006070">
    <property type="entry name" value="Sua5-like_dom"/>
</dbReference>
<evidence type="ECO:0000256" key="2">
    <source>
        <dbReference type="ARBA" id="ARBA00007663"/>
    </source>
</evidence>
<evidence type="ECO:0000256" key="4">
    <source>
        <dbReference type="ARBA" id="ARBA00022490"/>
    </source>
</evidence>
<keyword evidence="5" id="KW-0808">Transferase</keyword>
<keyword evidence="8" id="KW-0547">Nucleotide-binding</keyword>